<evidence type="ECO:0000259" key="7">
    <source>
        <dbReference type="PROSITE" id="PS50188"/>
    </source>
</evidence>
<accession>A0AAV1P9S7</accession>
<dbReference type="Pfam" id="PF00622">
    <property type="entry name" value="SPRY"/>
    <property type="match status" value="1"/>
</dbReference>
<dbReference type="InterPro" id="IPR050143">
    <property type="entry name" value="TRIM/RBCC"/>
</dbReference>
<dbReference type="EMBL" id="CAWUFR010000118">
    <property type="protein sequence ID" value="CAK6968383.1"/>
    <property type="molecule type" value="Genomic_DNA"/>
</dbReference>
<dbReference type="AlphaFoldDB" id="A0AAV1P9S7"/>
<organism evidence="8 9">
    <name type="scientific">Scomber scombrus</name>
    <name type="common">Atlantic mackerel</name>
    <name type="synonym">Scomber vernalis</name>
    <dbReference type="NCBI Taxonomy" id="13677"/>
    <lineage>
        <taxon>Eukaryota</taxon>
        <taxon>Metazoa</taxon>
        <taxon>Chordata</taxon>
        <taxon>Craniata</taxon>
        <taxon>Vertebrata</taxon>
        <taxon>Euteleostomi</taxon>
        <taxon>Actinopterygii</taxon>
        <taxon>Neopterygii</taxon>
        <taxon>Teleostei</taxon>
        <taxon>Neoteleostei</taxon>
        <taxon>Acanthomorphata</taxon>
        <taxon>Pelagiaria</taxon>
        <taxon>Scombriformes</taxon>
        <taxon>Scombridae</taxon>
        <taxon>Scomber</taxon>
    </lineage>
</organism>
<dbReference type="PROSITE" id="PS50119">
    <property type="entry name" value="ZF_BBOX"/>
    <property type="match status" value="1"/>
</dbReference>
<dbReference type="SMART" id="SM00589">
    <property type="entry name" value="PRY"/>
    <property type="match status" value="1"/>
</dbReference>
<feature type="compositionally biased region" description="Basic and acidic residues" evidence="5">
    <location>
        <begin position="468"/>
        <end position="480"/>
    </location>
</feature>
<evidence type="ECO:0000313" key="9">
    <source>
        <dbReference type="Proteomes" id="UP001314229"/>
    </source>
</evidence>
<evidence type="ECO:0000256" key="2">
    <source>
        <dbReference type="ARBA" id="ARBA00022833"/>
    </source>
</evidence>
<dbReference type="SMART" id="SM00336">
    <property type="entry name" value="BBOX"/>
    <property type="match status" value="1"/>
</dbReference>
<dbReference type="Pfam" id="PF13765">
    <property type="entry name" value="PRY"/>
    <property type="match status" value="1"/>
</dbReference>
<keyword evidence="9" id="KW-1185">Reference proteome</keyword>
<dbReference type="InterPro" id="IPR001870">
    <property type="entry name" value="B30.2/SPRY"/>
</dbReference>
<proteinExistence type="predicted"/>
<evidence type="ECO:0000256" key="3">
    <source>
        <dbReference type="PROSITE-ProRule" id="PRU00024"/>
    </source>
</evidence>
<evidence type="ECO:0000256" key="4">
    <source>
        <dbReference type="SAM" id="Coils"/>
    </source>
</evidence>
<feature type="domain" description="B30.2/SPRY" evidence="7">
    <location>
        <begin position="216"/>
        <end position="417"/>
    </location>
</feature>
<evidence type="ECO:0000259" key="6">
    <source>
        <dbReference type="PROSITE" id="PS50119"/>
    </source>
</evidence>
<evidence type="ECO:0000256" key="5">
    <source>
        <dbReference type="SAM" id="MobiDB-lite"/>
    </source>
</evidence>
<keyword evidence="4" id="KW-0175">Coiled coil</keyword>
<dbReference type="InterPro" id="IPR000315">
    <property type="entry name" value="Znf_B-box"/>
</dbReference>
<dbReference type="GO" id="GO:0008270">
    <property type="term" value="F:zinc ion binding"/>
    <property type="evidence" value="ECO:0007669"/>
    <property type="project" value="UniProtKB-KW"/>
</dbReference>
<feature type="region of interest" description="Disordered" evidence="5">
    <location>
        <begin position="468"/>
        <end position="520"/>
    </location>
</feature>
<dbReference type="PANTHER" id="PTHR24103">
    <property type="entry name" value="E3 UBIQUITIN-PROTEIN LIGASE TRIM"/>
    <property type="match status" value="1"/>
</dbReference>
<dbReference type="InterPro" id="IPR006574">
    <property type="entry name" value="PRY"/>
</dbReference>
<keyword evidence="1 3" id="KW-0479">Metal-binding</keyword>
<dbReference type="InterPro" id="IPR003877">
    <property type="entry name" value="SPRY_dom"/>
</dbReference>
<gene>
    <name evidence="8" type="ORF">FSCOSCO3_A027374</name>
</gene>
<feature type="coiled-coil region" evidence="4">
    <location>
        <begin position="129"/>
        <end position="160"/>
    </location>
</feature>
<dbReference type="InterPro" id="IPR013320">
    <property type="entry name" value="ConA-like_dom_sf"/>
</dbReference>
<feature type="compositionally biased region" description="Basic and acidic residues" evidence="5">
    <location>
        <begin position="425"/>
        <end position="445"/>
    </location>
</feature>
<dbReference type="InterPro" id="IPR043136">
    <property type="entry name" value="B30.2/SPRY_sf"/>
</dbReference>
<comment type="caution">
    <text evidence="8">The sequence shown here is derived from an EMBL/GenBank/DDBJ whole genome shotgun (WGS) entry which is preliminary data.</text>
</comment>
<dbReference type="SUPFAM" id="SSF49899">
    <property type="entry name" value="Concanavalin A-like lectins/glucanases"/>
    <property type="match status" value="1"/>
</dbReference>
<dbReference type="PRINTS" id="PR01407">
    <property type="entry name" value="BUTYPHLNCDUF"/>
</dbReference>
<dbReference type="PROSITE" id="PS50188">
    <property type="entry name" value="B302_SPRY"/>
    <property type="match status" value="1"/>
</dbReference>
<feature type="region of interest" description="Disordered" evidence="5">
    <location>
        <begin position="425"/>
        <end position="448"/>
    </location>
</feature>
<sequence>MDCGSSLPVSPPGDDAEGLASPAWTLDSLEHCEEHEQRLCMFCLDDLEPLCKQCTAVSHEGHRVYLLTEAATDCKEELRTSVNGLRKKMIQYEKAAQTCNHSAKHNQAEIKLTEGQMKKEFERLHRFLREEEEARILALKKEQEEKKRELHERTNRISQMIKSLGNKIQLIEEELDADGDGVTFLQQYQDEGKSTQTGHREPMKICRLLLNVAKHLGNIQYAVWDKMKHIATYTPVTLDPRTAGKSLRVSTGLNSVQISPEPSLGHEENQSIPANPERFHPYSCILAKEGYNSGVHCWDIEVGDTVNWTVGVATHSVSRGEEFEACPEAGLWCISLRDGEYRALTTPSQILHLDKSHHLKRVRVRLDWDEEKLEFMNSDTHIHLFTFRHRFVEKVYPYLETISACGGLAVLAARVNVSMESYHIPVEDTGPKESQESESSAEERIITSVTNNNKKTLDYLHVAEDKNLSVHSKSEEKNTKPESPTCKQKLKTKSAGGEKTSGNKPAVKKQPTRKPRFNVTYHVSLNRALNIIKNESCKPPRNPDQSC</sequence>
<dbReference type="Gene3D" id="3.30.160.60">
    <property type="entry name" value="Classic Zinc Finger"/>
    <property type="match status" value="1"/>
</dbReference>
<reference evidence="8 9" key="1">
    <citation type="submission" date="2024-01" db="EMBL/GenBank/DDBJ databases">
        <authorList>
            <person name="Alioto T."/>
            <person name="Alioto T."/>
            <person name="Gomez Garrido J."/>
        </authorList>
    </citation>
    <scope>NUCLEOTIDE SEQUENCE [LARGE SCALE GENOMIC DNA]</scope>
</reference>
<dbReference type="Pfam" id="PF00643">
    <property type="entry name" value="zf-B_box"/>
    <property type="match status" value="1"/>
</dbReference>
<name>A0AAV1P9S7_SCOSC</name>
<evidence type="ECO:0000313" key="8">
    <source>
        <dbReference type="EMBL" id="CAK6968383.1"/>
    </source>
</evidence>
<dbReference type="Proteomes" id="UP001314229">
    <property type="component" value="Unassembled WGS sequence"/>
</dbReference>
<protein>
    <submittedName>
        <fullName evidence="8">E3 ubiquitin-protein ligase TRIM39-like</fullName>
    </submittedName>
</protein>
<dbReference type="SUPFAM" id="SSF57845">
    <property type="entry name" value="B-box zinc-binding domain"/>
    <property type="match status" value="1"/>
</dbReference>
<keyword evidence="1 3" id="KW-0863">Zinc-finger</keyword>
<dbReference type="InterPro" id="IPR003879">
    <property type="entry name" value="Butyrophylin_SPRY"/>
</dbReference>
<dbReference type="SMART" id="SM00449">
    <property type="entry name" value="SPRY"/>
    <property type="match status" value="1"/>
</dbReference>
<feature type="domain" description="B box-type" evidence="6">
    <location>
        <begin position="27"/>
        <end position="67"/>
    </location>
</feature>
<dbReference type="Gene3D" id="2.60.120.920">
    <property type="match status" value="1"/>
</dbReference>
<evidence type="ECO:0000256" key="1">
    <source>
        <dbReference type="ARBA" id="ARBA00022771"/>
    </source>
</evidence>
<keyword evidence="2" id="KW-0862">Zinc</keyword>
<feature type="compositionally biased region" description="Basic residues" evidence="5">
    <location>
        <begin position="506"/>
        <end position="516"/>
    </location>
</feature>